<dbReference type="InterPro" id="IPR015915">
    <property type="entry name" value="Kelch-typ_b-propeller"/>
</dbReference>
<dbReference type="Pfam" id="PF01344">
    <property type="entry name" value="Kelch_1"/>
    <property type="match status" value="1"/>
</dbReference>
<dbReference type="InterPro" id="IPR006652">
    <property type="entry name" value="Kelch_1"/>
</dbReference>
<evidence type="ECO:0000256" key="2">
    <source>
        <dbReference type="SAM" id="Phobius"/>
    </source>
</evidence>
<dbReference type="InterPro" id="IPR003613">
    <property type="entry name" value="Ubox_domain"/>
</dbReference>
<gene>
    <name evidence="4" type="ORF">RFI_26255</name>
</gene>
<dbReference type="GO" id="GO:0016567">
    <property type="term" value="P:protein ubiquitination"/>
    <property type="evidence" value="ECO:0007669"/>
    <property type="project" value="InterPro"/>
</dbReference>
<dbReference type="Gene3D" id="2.120.10.80">
    <property type="entry name" value="Kelch-type beta propeller"/>
    <property type="match status" value="1"/>
</dbReference>
<reference evidence="4 5" key="1">
    <citation type="journal article" date="2013" name="Curr. Biol.">
        <title>The Genome of the Foraminiferan Reticulomyxa filosa.</title>
        <authorList>
            <person name="Glockner G."/>
            <person name="Hulsmann N."/>
            <person name="Schleicher M."/>
            <person name="Noegel A.A."/>
            <person name="Eichinger L."/>
            <person name="Gallinger C."/>
            <person name="Pawlowski J."/>
            <person name="Sierra R."/>
            <person name="Euteneuer U."/>
            <person name="Pillet L."/>
            <person name="Moustafa A."/>
            <person name="Platzer M."/>
            <person name="Groth M."/>
            <person name="Szafranski K."/>
            <person name="Schliwa M."/>
        </authorList>
    </citation>
    <scope>NUCLEOTIDE SEQUENCE [LARGE SCALE GENOMIC DNA]</scope>
</reference>
<dbReference type="InterPro" id="IPR013083">
    <property type="entry name" value="Znf_RING/FYVE/PHD"/>
</dbReference>
<dbReference type="EMBL" id="ASPP01022745">
    <property type="protein sequence ID" value="ETO11121.1"/>
    <property type="molecule type" value="Genomic_DNA"/>
</dbReference>
<dbReference type="Pfam" id="PF04564">
    <property type="entry name" value="U-box"/>
    <property type="match status" value="1"/>
</dbReference>
<name>X6MBR2_RETFI</name>
<dbReference type="SMART" id="SM00504">
    <property type="entry name" value="Ubox"/>
    <property type="match status" value="1"/>
</dbReference>
<keyword evidence="2" id="KW-0812">Transmembrane</keyword>
<organism evidence="4 5">
    <name type="scientific">Reticulomyxa filosa</name>
    <dbReference type="NCBI Taxonomy" id="46433"/>
    <lineage>
        <taxon>Eukaryota</taxon>
        <taxon>Sar</taxon>
        <taxon>Rhizaria</taxon>
        <taxon>Retaria</taxon>
        <taxon>Foraminifera</taxon>
        <taxon>Monothalamids</taxon>
        <taxon>Reticulomyxidae</taxon>
        <taxon>Reticulomyxa</taxon>
    </lineage>
</organism>
<dbReference type="SUPFAM" id="SSF117281">
    <property type="entry name" value="Kelch motif"/>
    <property type="match status" value="1"/>
</dbReference>
<dbReference type="SUPFAM" id="SSF57850">
    <property type="entry name" value="RING/U-box"/>
    <property type="match status" value="1"/>
</dbReference>
<evidence type="ECO:0000313" key="4">
    <source>
        <dbReference type="EMBL" id="ETO11121.1"/>
    </source>
</evidence>
<evidence type="ECO:0000259" key="3">
    <source>
        <dbReference type="PROSITE" id="PS51698"/>
    </source>
</evidence>
<keyword evidence="2" id="KW-1133">Transmembrane helix</keyword>
<dbReference type="Gene3D" id="3.30.40.10">
    <property type="entry name" value="Zinc/RING finger domain, C3HC4 (zinc finger)"/>
    <property type="match status" value="1"/>
</dbReference>
<keyword evidence="1" id="KW-0175">Coiled coil</keyword>
<evidence type="ECO:0000313" key="5">
    <source>
        <dbReference type="Proteomes" id="UP000023152"/>
    </source>
</evidence>
<comment type="caution">
    <text evidence="4">The sequence shown here is derived from an EMBL/GenBank/DDBJ whole genome shotgun (WGS) entry which is preliminary data.</text>
</comment>
<dbReference type="GO" id="GO:0004842">
    <property type="term" value="F:ubiquitin-protein transferase activity"/>
    <property type="evidence" value="ECO:0007669"/>
    <property type="project" value="InterPro"/>
</dbReference>
<feature type="transmembrane region" description="Helical" evidence="2">
    <location>
        <begin position="284"/>
        <end position="301"/>
    </location>
</feature>
<sequence>MNSTKTVVNHFLLFHRNIGLLISFDESQFTFTYEHLQICPELRDVNSYASLCCYGYVFLFGGYDNRSKGKIKSVWKYSIASKTWSVCKSTPLSIEIDSAFVLLNPSKMQMHVIGGAGSCKEIQKHHWTISVDRLFRKHELMQIVQEQGQDIWRLKESIENLKLSRPYVITRELEEKEIEQRIDIKVEPPKEWDDIRQRMKELDNSLVQLTRKPVMDWAQSKCTGLELWGCDGKAHLANEKLLSYMEDIVTIMADVFPLGNTIDVGDFKLLTFSFKKLYLQKYKIYPLSFFVFAICIYIFFLKKMKKGHVSRMEKSLDECSKTDEIAQKLFTKKRSQKEDSKCRLEKALSEYTNSIDEWNSSFIEAKRAAAEKEKKESLMENIGLLKKGNKSLVDRCSDLNMQMNNLKKKNEQFLERHWENLQSKWYKWSSFDIGIFIGYVLESNKSQIKNFIEIAKINRIDSRSLLQLSKKDWMDVFGLEEFNNACYVHNTFLKICDEFPIDNKSNQVVNVQNVPNEYLCPLSKVIMKDPVIARNGVTYDRESIVSKARQLANASALFENGELKLMPNLALQHRINEFLKAKQ</sequence>
<dbReference type="OrthoDB" id="10064100at2759"/>
<dbReference type="PROSITE" id="PS51698">
    <property type="entry name" value="U_BOX"/>
    <property type="match status" value="1"/>
</dbReference>
<evidence type="ECO:0000256" key="1">
    <source>
        <dbReference type="SAM" id="Coils"/>
    </source>
</evidence>
<keyword evidence="2" id="KW-0472">Membrane</keyword>
<feature type="domain" description="U-box" evidence="3">
    <location>
        <begin position="513"/>
        <end position="583"/>
    </location>
</feature>
<accession>X6MBR2</accession>
<proteinExistence type="predicted"/>
<dbReference type="AlphaFoldDB" id="X6MBR2"/>
<dbReference type="Proteomes" id="UP000023152">
    <property type="component" value="Unassembled WGS sequence"/>
</dbReference>
<feature type="coiled-coil region" evidence="1">
    <location>
        <begin position="389"/>
        <end position="416"/>
    </location>
</feature>
<protein>
    <submittedName>
        <fullName evidence="4">WD repeat, SAM and U-box domain-containing protein 1</fullName>
    </submittedName>
</protein>
<keyword evidence="5" id="KW-1185">Reference proteome</keyword>